<dbReference type="PANTHER" id="PTHR43806:SF11">
    <property type="entry name" value="CEREVISIN-RELATED"/>
    <property type="match status" value="1"/>
</dbReference>
<evidence type="ECO:0000256" key="5">
    <source>
        <dbReference type="PIRSR" id="PIRSR615500-1"/>
    </source>
</evidence>
<dbReference type="STRING" id="474950.SAMN05421771_2908"/>
<dbReference type="InterPro" id="IPR023828">
    <property type="entry name" value="Peptidase_S8_Ser-AS"/>
</dbReference>
<proteinExistence type="inferred from homology"/>
<dbReference type="AlphaFoldDB" id="A0A1I6ML76"/>
<reference evidence="9 10" key="1">
    <citation type="submission" date="2016-10" db="EMBL/GenBank/DDBJ databases">
        <authorList>
            <person name="de Groot N.N."/>
        </authorList>
    </citation>
    <scope>NUCLEOTIDE SEQUENCE [LARGE SCALE GENOMIC DNA]</scope>
    <source>
        <strain evidence="9 10">DSM 21001</strain>
    </source>
</reference>
<keyword evidence="10" id="KW-1185">Reference proteome</keyword>
<name>A0A1I6ML76_9BACT</name>
<protein>
    <submittedName>
        <fullName evidence="9">Subtilase family protein</fullName>
    </submittedName>
</protein>
<evidence type="ECO:0000256" key="6">
    <source>
        <dbReference type="PROSITE-ProRule" id="PRU01240"/>
    </source>
</evidence>
<dbReference type="Proteomes" id="UP000199024">
    <property type="component" value="Unassembled WGS sequence"/>
</dbReference>
<evidence type="ECO:0000256" key="1">
    <source>
        <dbReference type="ARBA" id="ARBA00011073"/>
    </source>
</evidence>
<dbReference type="OrthoDB" id="9798386at2"/>
<keyword evidence="2 6" id="KW-0645">Protease</keyword>
<feature type="active site" description="Charge relay system" evidence="5 6">
    <location>
        <position position="221"/>
    </location>
</feature>
<feature type="domain" description="Peptidase S8/S53" evidence="8">
    <location>
        <begin position="171"/>
        <end position="491"/>
    </location>
</feature>
<feature type="active site" description="Charge relay system" evidence="5 6">
    <location>
        <position position="180"/>
    </location>
</feature>
<evidence type="ECO:0000256" key="2">
    <source>
        <dbReference type="ARBA" id="ARBA00022670"/>
    </source>
</evidence>
<dbReference type="SUPFAM" id="SSF52743">
    <property type="entry name" value="Subtilisin-like"/>
    <property type="match status" value="1"/>
</dbReference>
<dbReference type="InterPro" id="IPR050131">
    <property type="entry name" value="Peptidase_S8_subtilisin-like"/>
</dbReference>
<feature type="active site" description="Charge relay system" evidence="5 6">
    <location>
        <position position="457"/>
    </location>
</feature>
<dbReference type="InterPro" id="IPR015500">
    <property type="entry name" value="Peptidase_S8_subtilisin-rel"/>
</dbReference>
<keyword evidence="3 6" id="KW-0378">Hydrolase</keyword>
<dbReference type="PROSITE" id="PS00136">
    <property type="entry name" value="SUBTILASE_ASP"/>
    <property type="match status" value="1"/>
</dbReference>
<dbReference type="InterPro" id="IPR023827">
    <property type="entry name" value="Peptidase_S8_Asp-AS"/>
</dbReference>
<dbReference type="Pfam" id="PF00082">
    <property type="entry name" value="Peptidase_S8"/>
    <property type="match status" value="1"/>
</dbReference>
<keyword evidence="4 6" id="KW-0720">Serine protease</keyword>
<comment type="similarity">
    <text evidence="1 6 7">Belongs to the peptidase S8 family.</text>
</comment>
<dbReference type="GO" id="GO:0004252">
    <property type="term" value="F:serine-type endopeptidase activity"/>
    <property type="evidence" value="ECO:0007669"/>
    <property type="project" value="UniProtKB-UniRule"/>
</dbReference>
<gene>
    <name evidence="9" type="ORF">SAMN05421771_2908</name>
</gene>
<dbReference type="GO" id="GO:0006508">
    <property type="term" value="P:proteolysis"/>
    <property type="evidence" value="ECO:0007669"/>
    <property type="project" value="UniProtKB-KW"/>
</dbReference>
<dbReference type="PROSITE" id="PS00138">
    <property type="entry name" value="SUBTILASE_SER"/>
    <property type="match status" value="1"/>
</dbReference>
<dbReference type="PROSITE" id="PS51892">
    <property type="entry name" value="SUBTILASE"/>
    <property type="match status" value="1"/>
</dbReference>
<accession>A0A1I6ML76</accession>
<evidence type="ECO:0000256" key="4">
    <source>
        <dbReference type="ARBA" id="ARBA00022825"/>
    </source>
</evidence>
<evidence type="ECO:0000313" key="10">
    <source>
        <dbReference type="Proteomes" id="UP000199024"/>
    </source>
</evidence>
<evidence type="ECO:0000259" key="8">
    <source>
        <dbReference type="Pfam" id="PF00082"/>
    </source>
</evidence>
<dbReference type="InterPro" id="IPR036852">
    <property type="entry name" value="Peptidase_S8/S53_dom_sf"/>
</dbReference>
<dbReference type="PANTHER" id="PTHR43806">
    <property type="entry name" value="PEPTIDASE S8"/>
    <property type="match status" value="1"/>
</dbReference>
<evidence type="ECO:0000256" key="7">
    <source>
        <dbReference type="RuleBase" id="RU003355"/>
    </source>
</evidence>
<dbReference type="PRINTS" id="PR00723">
    <property type="entry name" value="SUBTILISIN"/>
</dbReference>
<evidence type="ECO:0000256" key="3">
    <source>
        <dbReference type="ARBA" id="ARBA00022801"/>
    </source>
</evidence>
<dbReference type="EMBL" id="FOZL01000001">
    <property type="protein sequence ID" value="SFS16409.1"/>
    <property type="molecule type" value="Genomic_DNA"/>
</dbReference>
<evidence type="ECO:0000313" key="9">
    <source>
        <dbReference type="EMBL" id="SFS16409.1"/>
    </source>
</evidence>
<sequence length="508" mass="51919">MKHIRFAAFFVCLPMVAQQTAKVVPGRFLVTYRDVQVPGDVNEPIPHARVVVTHPLLGIAVVDTTQPRGTITAVQDAEMLAKLKAQPHVASVVQDRVVSAHSLLVRPLPNTDRYPAHVPSSAEGFTSIAEPVQSDSFYTKNPQDWAVKQVGGYGKGVPGGPATGPWDVTTGTGVRIAILDSGLDEHHPDLVPNLKLNLSEIDGQAMPSSCDDGTPQDQQGHGTFAASLAAGAMGENTGLMIGVAPTATLLNIKVLQRTPGAGASLAEQCNAGQASGLLSWVIKGIEDAVANHADIISLSLGSVVDLSTGDGAGLKATFDAVTHAATNAGVILIAAAGNDGVDLSNPRYVEIPAQSRDVLAMVASTNPGCAQTLANGAACVSGPVSLAYYSNYGTPLNALAAPGGSYPAGDDMSVSGWVRGACSAGLPQTETGLPDAQHSFGCFNLGQSQYVQAIGTSASAPLAAGVAALYRAAHPSWTAAQVLSAMRTAAVSSSGLPFSLVSAASIQP</sequence>
<dbReference type="RefSeq" id="WP_089839919.1">
    <property type="nucleotide sequence ID" value="NZ_FOZL01000001.1"/>
</dbReference>
<organism evidence="9 10">
    <name type="scientific">Granulicella pectinivorans</name>
    <dbReference type="NCBI Taxonomy" id="474950"/>
    <lineage>
        <taxon>Bacteria</taxon>
        <taxon>Pseudomonadati</taxon>
        <taxon>Acidobacteriota</taxon>
        <taxon>Terriglobia</taxon>
        <taxon>Terriglobales</taxon>
        <taxon>Acidobacteriaceae</taxon>
        <taxon>Granulicella</taxon>
    </lineage>
</organism>
<dbReference type="InterPro" id="IPR000209">
    <property type="entry name" value="Peptidase_S8/S53_dom"/>
</dbReference>
<dbReference type="Gene3D" id="3.40.50.200">
    <property type="entry name" value="Peptidase S8/S53 domain"/>
    <property type="match status" value="1"/>
</dbReference>